<gene>
    <name evidence="5" type="ORF">A9D01_11095</name>
</gene>
<reference evidence="5 6" key="1">
    <citation type="submission" date="2017-11" db="EMBL/GenBank/DDBJ databases">
        <title>Whole genome sequencing of cultured pathogen.</title>
        <authorList>
            <person name="Hoffmann M."/>
            <person name="Sanchez M."/>
            <person name="Timme R."/>
            <person name="Nudel K."/>
            <person name="Bry L."/>
        </authorList>
    </citation>
    <scope>NUCLEOTIDE SEQUENCE [LARGE SCALE GENOMIC DNA]</scope>
    <source>
        <strain evidence="5 6">216</strain>
    </source>
</reference>
<evidence type="ECO:0000259" key="4">
    <source>
        <dbReference type="Pfam" id="PF00772"/>
    </source>
</evidence>
<sequence length="206" mass="23283">MEPPSPTSSSPPGLNKPAGKDNHPRHQGATMSHETPHIADRADNDPREDPEALLIAALLWNRDTTQAVNLTQTLTPADFYSTDYAAIFATISQQLKSGRPYDPASVRTALHAEGDQSGILTDNIDALITMLTNLEHIPPKITDYAEAVASNSYRRQYRHMVERLNRQAHTAPEKDLYPLLVKEGKKQRRIKDRYYRNHKDTPQERH</sequence>
<feature type="region of interest" description="Disordered" evidence="3">
    <location>
        <begin position="1"/>
        <end position="46"/>
    </location>
</feature>
<evidence type="ECO:0000256" key="2">
    <source>
        <dbReference type="ARBA" id="ARBA00023125"/>
    </source>
</evidence>
<dbReference type="Gene3D" id="1.10.860.10">
    <property type="entry name" value="DNAb Helicase, Chain A"/>
    <property type="match status" value="1"/>
</dbReference>
<protein>
    <recommendedName>
        <fullName evidence="4">DNA helicase DnaB-like N-terminal domain-containing protein</fullName>
    </recommendedName>
</protein>
<evidence type="ECO:0000313" key="5">
    <source>
        <dbReference type="EMBL" id="ATZ09209.1"/>
    </source>
</evidence>
<dbReference type="InterPro" id="IPR007693">
    <property type="entry name" value="DNA_helicase_DnaB-like_N"/>
</dbReference>
<accession>A0ABC8CMZ8</accession>
<feature type="domain" description="DNA helicase DnaB-like N-terminal" evidence="4">
    <location>
        <begin position="49"/>
        <end position="149"/>
    </location>
</feature>
<evidence type="ECO:0000256" key="1">
    <source>
        <dbReference type="ARBA" id="ARBA00022705"/>
    </source>
</evidence>
<dbReference type="SUPFAM" id="SSF48024">
    <property type="entry name" value="N-terminal domain of DnaB helicase"/>
    <property type="match status" value="1"/>
</dbReference>
<dbReference type="GO" id="GO:0006260">
    <property type="term" value="P:DNA replication"/>
    <property type="evidence" value="ECO:0007669"/>
    <property type="project" value="UniProtKB-KW"/>
</dbReference>
<dbReference type="Proteomes" id="UP000231994">
    <property type="component" value="Chromosome"/>
</dbReference>
<dbReference type="InterPro" id="IPR016136">
    <property type="entry name" value="DNA_helicase_N/primase_C"/>
</dbReference>
<dbReference type="Pfam" id="PF00772">
    <property type="entry name" value="DnaB"/>
    <property type="match status" value="1"/>
</dbReference>
<proteinExistence type="predicted"/>
<keyword evidence="1" id="KW-0235">DNA replication</keyword>
<dbReference type="InterPro" id="IPR036185">
    <property type="entry name" value="DNA_heli_DnaB-like_N_sf"/>
</dbReference>
<evidence type="ECO:0000313" key="6">
    <source>
        <dbReference type="Proteomes" id="UP000231994"/>
    </source>
</evidence>
<feature type="compositionally biased region" description="Basic and acidic residues" evidence="3">
    <location>
        <begin position="34"/>
        <end position="46"/>
    </location>
</feature>
<dbReference type="EMBL" id="CP024932">
    <property type="protein sequence ID" value="ATZ09209.1"/>
    <property type="molecule type" value="Genomic_DNA"/>
</dbReference>
<dbReference type="GO" id="GO:0003677">
    <property type="term" value="F:DNA binding"/>
    <property type="evidence" value="ECO:0007669"/>
    <property type="project" value="UniProtKB-KW"/>
</dbReference>
<keyword evidence="2" id="KW-0238">DNA-binding</keyword>
<dbReference type="AlphaFoldDB" id="A0ABC8CMZ8"/>
<evidence type="ECO:0000256" key="3">
    <source>
        <dbReference type="SAM" id="MobiDB-lite"/>
    </source>
</evidence>
<organism evidence="5 6">
    <name type="scientific">Corynebacterium striatum</name>
    <dbReference type="NCBI Taxonomy" id="43770"/>
    <lineage>
        <taxon>Bacteria</taxon>
        <taxon>Bacillati</taxon>
        <taxon>Actinomycetota</taxon>
        <taxon>Actinomycetes</taxon>
        <taxon>Mycobacteriales</taxon>
        <taxon>Corynebacteriaceae</taxon>
        <taxon>Corynebacterium</taxon>
    </lineage>
</organism>
<name>A0ABC8CMZ8_CORST</name>